<dbReference type="EMBL" id="CP013695">
    <property type="protein sequence ID" value="ALU31488.1"/>
    <property type="molecule type" value="Genomic_DNA"/>
</dbReference>
<reference evidence="3 4" key="1">
    <citation type="submission" date="2015-12" db="EMBL/GenBank/DDBJ databases">
        <title>A stable core within a dynamic pangenome in Sulfolobus acidocaldarius.</title>
        <authorList>
            <person name="Anderson R."/>
            <person name="Kouris A."/>
            <person name="Seward C."/>
            <person name="Campbell K."/>
            <person name="Whitaker R."/>
        </authorList>
    </citation>
    <scope>NUCLEOTIDE SEQUENCE [LARGE SCALE GENOMIC DNA]</scope>
    <source>
        <strain evidence="1 4">GG12-C01-09</strain>
        <strain evidence="2 3">NG05B_CO5_07</strain>
    </source>
</reference>
<organism evidence="1 4">
    <name type="scientific">Sulfolobus acidocaldarius</name>
    <dbReference type="NCBI Taxonomy" id="2285"/>
    <lineage>
        <taxon>Archaea</taxon>
        <taxon>Thermoproteota</taxon>
        <taxon>Thermoprotei</taxon>
        <taxon>Sulfolobales</taxon>
        <taxon>Sulfolobaceae</taxon>
        <taxon>Sulfolobus</taxon>
    </lineage>
</organism>
<evidence type="ECO:0000313" key="4">
    <source>
        <dbReference type="Proteomes" id="UP000065473"/>
    </source>
</evidence>
<dbReference type="OMA" id="DCEELEY"/>
<gene>
    <name evidence="1" type="ORF">ATY89_01530</name>
    <name evidence="2" type="ORF">ATZ20_04565</name>
</gene>
<dbReference type="STRING" id="1435377.SUSAZ_04525"/>
<accession>A0A0U3H1E2</accession>
<evidence type="ECO:0000313" key="1">
    <source>
        <dbReference type="EMBL" id="ALU28768.1"/>
    </source>
</evidence>
<name>A0A0U3H1E2_9CREN</name>
<dbReference type="OrthoDB" id="33450at2157"/>
<evidence type="ECO:0000313" key="2">
    <source>
        <dbReference type="EMBL" id="ALU31488.1"/>
    </source>
</evidence>
<dbReference type="EMBL" id="CP013694">
    <property type="protein sequence ID" value="ALU28768.1"/>
    <property type="molecule type" value="Genomic_DNA"/>
</dbReference>
<sequence>MLLSKDDIGVDRLVRHKINDCEVYIAEKKGKVIIIALYRGIHSLYFKVAPSYAGSWDCEELEYYPFGYYGFIRDEKELVPKLIEKISELEKNELI</sequence>
<protein>
    <submittedName>
        <fullName evidence="1">Uncharacterized protein</fullName>
    </submittedName>
</protein>
<dbReference type="AlphaFoldDB" id="A0A0U3H1E2"/>
<evidence type="ECO:0000313" key="3">
    <source>
        <dbReference type="Proteomes" id="UP000060043"/>
    </source>
</evidence>
<dbReference type="Proteomes" id="UP000060043">
    <property type="component" value="Chromosome"/>
</dbReference>
<proteinExistence type="predicted"/>
<dbReference type="GeneID" id="14551494"/>
<dbReference type="PaxDb" id="1435377-SUSAZ_04525"/>
<dbReference type="Proteomes" id="UP000065473">
    <property type="component" value="Chromosome"/>
</dbReference>
<dbReference type="RefSeq" id="WP_011277847.1">
    <property type="nucleotide sequence ID" value="NZ_BHWZ01000002.1"/>
</dbReference>